<protein>
    <recommendedName>
        <fullName evidence="4">G-protein coupled receptors family 3 profile domain-containing protein</fullName>
    </recommendedName>
</protein>
<sequence length="422" mass="48412">MIECRSNIFFNSTSSYYVSLIITTSNYSIDHFFSRSTMCINNSISFSSIFMTDFPSYGLIGLLVIGLLLYLAYVIFYVRNYHHHSSTTIYIHISQLSLLFVLLSSMTFLFRPTASRNLICTIQSLSLQIFPFFLLLGFNIHFSHQWFYKMANSSTKKPCLISLSSLLLFLLVILIQAGILIIWFYNYHNYEDIFDQCSNECSRPLYLCSLSLNFFLLFLFSFQSSIRYHLYSYRNDLIYLLTSLLALCVTITWICLYLFSSLRSLLTFYMNNNSILAYGNLFFVYTFLGPFLYEELFLEKICPTKGHVHNKSSRATFKCLSLTKEQQRVFMAAYIKRNLTASCENLTSITISSPIPVTKQINSRTCHSTLSADSLCPTLVSTVSQDVPPKVLPTDTSNCGTLTNEYLLLSTTVLPNSEVKSK</sequence>
<name>A0A813P7P1_ADIRI</name>
<comment type="caution">
    <text evidence="2">The sequence shown here is derived from an EMBL/GenBank/DDBJ whole genome shotgun (WGS) entry which is preliminary data.</text>
</comment>
<dbReference type="AlphaFoldDB" id="A0A813P7P1"/>
<feature type="transmembrane region" description="Helical" evidence="1">
    <location>
        <begin position="129"/>
        <end position="148"/>
    </location>
</feature>
<feature type="transmembrane region" description="Helical" evidence="1">
    <location>
        <begin position="89"/>
        <end position="109"/>
    </location>
</feature>
<accession>A0A813P7P1</accession>
<dbReference type="EMBL" id="CAJNOJ010000004">
    <property type="protein sequence ID" value="CAF0746252.1"/>
    <property type="molecule type" value="Genomic_DNA"/>
</dbReference>
<dbReference type="OrthoDB" id="10018960at2759"/>
<organism evidence="2 3">
    <name type="scientific">Adineta ricciae</name>
    <name type="common">Rotifer</name>
    <dbReference type="NCBI Taxonomy" id="249248"/>
    <lineage>
        <taxon>Eukaryota</taxon>
        <taxon>Metazoa</taxon>
        <taxon>Spiralia</taxon>
        <taxon>Gnathifera</taxon>
        <taxon>Rotifera</taxon>
        <taxon>Eurotatoria</taxon>
        <taxon>Bdelloidea</taxon>
        <taxon>Adinetida</taxon>
        <taxon>Adinetidae</taxon>
        <taxon>Adineta</taxon>
    </lineage>
</organism>
<keyword evidence="1" id="KW-0472">Membrane</keyword>
<evidence type="ECO:0008006" key="4">
    <source>
        <dbReference type="Google" id="ProtNLM"/>
    </source>
</evidence>
<evidence type="ECO:0000256" key="1">
    <source>
        <dbReference type="SAM" id="Phobius"/>
    </source>
</evidence>
<feature type="transmembrane region" description="Helical" evidence="1">
    <location>
        <begin position="160"/>
        <end position="184"/>
    </location>
</feature>
<dbReference type="Proteomes" id="UP000663852">
    <property type="component" value="Unassembled WGS sequence"/>
</dbReference>
<feature type="transmembrane region" description="Helical" evidence="1">
    <location>
        <begin position="237"/>
        <end position="259"/>
    </location>
</feature>
<reference evidence="2" key="1">
    <citation type="submission" date="2021-02" db="EMBL/GenBank/DDBJ databases">
        <authorList>
            <person name="Nowell W R."/>
        </authorList>
    </citation>
    <scope>NUCLEOTIDE SEQUENCE</scope>
</reference>
<gene>
    <name evidence="2" type="ORF">EDS130_LOCUS2038</name>
</gene>
<keyword evidence="1" id="KW-0812">Transmembrane</keyword>
<proteinExistence type="predicted"/>
<keyword evidence="1" id="KW-1133">Transmembrane helix</keyword>
<feature type="transmembrane region" description="Helical" evidence="1">
    <location>
        <begin position="57"/>
        <end position="77"/>
    </location>
</feature>
<feature type="transmembrane region" description="Helical" evidence="1">
    <location>
        <begin position="204"/>
        <end position="225"/>
    </location>
</feature>
<feature type="transmembrane region" description="Helical" evidence="1">
    <location>
        <begin position="275"/>
        <end position="293"/>
    </location>
</feature>
<evidence type="ECO:0000313" key="3">
    <source>
        <dbReference type="Proteomes" id="UP000663852"/>
    </source>
</evidence>
<evidence type="ECO:0000313" key="2">
    <source>
        <dbReference type="EMBL" id="CAF0746252.1"/>
    </source>
</evidence>